<evidence type="ECO:0000313" key="2">
    <source>
        <dbReference type="EMBL" id="GAV00622.1"/>
    </source>
</evidence>
<proteinExistence type="predicted"/>
<dbReference type="EMBL" id="BDGG01000006">
    <property type="protein sequence ID" value="GAV00622.1"/>
    <property type="molecule type" value="Genomic_DNA"/>
</dbReference>
<feature type="region of interest" description="Disordered" evidence="1">
    <location>
        <begin position="1"/>
        <end position="40"/>
    </location>
</feature>
<evidence type="ECO:0000313" key="3">
    <source>
        <dbReference type="Proteomes" id="UP000186922"/>
    </source>
</evidence>
<feature type="compositionally biased region" description="Basic and acidic residues" evidence="1">
    <location>
        <begin position="1"/>
        <end position="10"/>
    </location>
</feature>
<dbReference type="AlphaFoldDB" id="A0A1D1VG68"/>
<organism evidence="2 3">
    <name type="scientific">Ramazzottius varieornatus</name>
    <name type="common">Water bear</name>
    <name type="synonym">Tardigrade</name>
    <dbReference type="NCBI Taxonomy" id="947166"/>
    <lineage>
        <taxon>Eukaryota</taxon>
        <taxon>Metazoa</taxon>
        <taxon>Ecdysozoa</taxon>
        <taxon>Tardigrada</taxon>
        <taxon>Eutardigrada</taxon>
        <taxon>Parachela</taxon>
        <taxon>Hypsibioidea</taxon>
        <taxon>Ramazzottiidae</taxon>
        <taxon>Ramazzottius</taxon>
    </lineage>
</organism>
<comment type="caution">
    <text evidence="2">The sequence shown here is derived from an EMBL/GenBank/DDBJ whole genome shotgun (WGS) entry which is preliminary data.</text>
</comment>
<dbReference type="Proteomes" id="UP000186922">
    <property type="component" value="Unassembled WGS sequence"/>
</dbReference>
<name>A0A1D1VG68_RAMVA</name>
<accession>A0A1D1VG68</accession>
<sequence>MEPSLERSLDGEGSCDAARELRGQPKNRRRHGLTPSPNENVVHIAVHIK</sequence>
<reference evidence="2 3" key="1">
    <citation type="journal article" date="2016" name="Nat. Commun.">
        <title>Extremotolerant tardigrade genome and improved radiotolerance of human cultured cells by tardigrade-unique protein.</title>
        <authorList>
            <person name="Hashimoto T."/>
            <person name="Horikawa D.D."/>
            <person name="Saito Y."/>
            <person name="Kuwahara H."/>
            <person name="Kozuka-Hata H."/>
            <person name="Shin-I T."/>
            <person name="Minakuchi Y."/>
            <person name="Ohishi K."/>
            <person name="Motoyama A."/>
            <person name="Aizu T."/>
            <person name="Enomoto A."/>
            <person name="Kondo K."/>
            <person name="Tanaka S."/>
            <person name="Hara Y."/>
            <person name="Koshikawa S."/>
            <person name="Sagara H."/>
            <person name="Miura T."/>
            <person name="Yokobori S."/>
            <person name="Miyagawa K."/>
            <person name="Suzuki Y."/>
            <person name="Kubo T."/>
            <person name="Oyama M."/>
            <person name="Kohara Y."/>
            <person name="Fujiyama A."/>
            <person name="Arakawa K."/>
            <person name="Katayama T."/>
            <person name="Toyoda A."/>
            <person name="Kunieda T."/>
        </authorList>
    </citation>
    <scope>NUCLEOTIDE SEQUENCE [LARGE SCALE GENOMIC DNA]</scope>
    <source>
        <strain evidence="2 3">YOKOZUNA-1</strain>
    </source>
</reference>
<evidence type="ECO:0000256" key="1">
    <source>
        <dbReference type="SAM" id="MobiDB-lite"/>
    </source>
</evidence>
<keyword evidence="3" id="KW-1185">Reference proteome</keyword>
<gene>
    <name evidence="2" type="primary">RvY_11447-1</name>
    <name evidence="2" type="synonym">RvY_11447.1</name>
    <name evidence="2" type="ORF">RvY_11447</name>
</gene>
<protein>
    <submittedName>
        <fullName evidence="2">Uncharacterized protein</fullName>
    </submittedName>
</protein>